<dbReference type="InterPro" id="IPR036812">
    <property type="entry name" value="NAD(P)_OxRdtase_dom_sf"/>
</dbReference>
<protein>
    <submittedName>
        <fullName evidence="2">Aldo/keto reductase</fullName>
    </submittedName>
</protein>
<organism evidence="2 3">
    <name type="scientific">Candidatus Caccousia avicola</name>
    <dbReference type="NCBI Taxonomy" id="2840721"/>
    <lineage>
        <taxon>Bacteria</taxon>
        <taxon>Bacillati</taxon>
        <taxon>Bacillota</taxon>
        <taxon>Clostridia</taxon>
        <taxon>Eubacteriales</taxon>
        <taxon>Oscillospiraceae</taxon>
        <taxon>Oscillospiraceae incertae sedis</taxon>
        <taxon>Candidatus Caccousia</taxon>
    </lineage>
</organism>
<dbReference type="AlphaFoldDB" id="A0A9D1AP68"/>
<reference evidence="2" key="2">
    <citation type="journal article" date="2021" name="PeerJ">
        <title>Extensive microbial diversity within the chicken gut microbiome revealed by metagenomics and culture.</title>
        <authorList>
            <person name="Gilroy R."/>
            <person name="Ravi A."/>
            <person name="Getino M."/>
            <person name="Pursley I."/>
            <person name="Horton D.L."/>
            <person name="Alikhan N.F."/>
            <person name="Baker D."/>
            <person name="Gharbi K."/>
            <person name="Hall N."/>
            <person name="Watson M."/>
            <person name="Adriaenssens E.M."/>
            <person name="Foster-Nyarko E."/>
            <person name="Jarju S."/>
            <person name="Secka A."/>
            <person name="Antonio M."/>
            <person name="Oren A."/>
            <person name="Chaudhuri R.R."/>
            <person name="La Ragione R."/>
            <person name="Hildebrand F."/>
            <person name="Pallen M.J."/>
        </authorList>
    </citation>
    <scope>NUCLEOTIDE SEQUENCE</scope>
    <source>
        <strain evidence="2">ChiSxjej1B13-7958</strain>
    </source>
</reference>
<comment type="caution">
    <text evidence="2">The sequence shown here is derived from an EMBL/GenBank/DDBJ whole genome shotgun (WGS) entry which is preliminary data.</text>
</comment>
<dbReference type="InterPro" id="IPR023210">
    <property type="entry name" value="NADP_OxRdtase_dom"/>
</dbReference>
<evidence type="ECO:0000313" key="2">
    <source>
        <dbReference type="EMBL" id="HIR47048.1"/>
    </source>
</evidence>
<accession>A0A9D1AP68</accession>
<evidence type="ECO:0000259" key="1">
    <source>
        <dbReference type="Pfam" id="PF00248"/>
    </source>
</evidence>
<evidence type="ECO:0000313" key="3">
    <source>
        <dbReference type="Proteomes" id="UP000824242"/>
    </source>
</evidence>
<dbReference type="PANTHER" id="PTHR43364:SF6">
    <property type="entry name" value="OXIDOREDUCTASE-RELATED"/>
    <property type="match status" value="1"/>
</dbReference>
<gene>
    <name evidence="2" type="ORF">IAB89_05235</name>
</gene>
<dbReference type="GO" id="GO:0005829">
    <property type="term" value="C:cytosol"/>
    <property type="evidence" value="ECO:0007669"/>
    <property type="project" value="TreeGrafter"/>
</dbReference>
<dbReference type="InterPro" id="IPR050523">
    <property type="entry name" value="AKR_Detox_Biosynth"/>
</dbReference>
<dbReference type="EMBL" id="DVGZ01000052">
    <property type="protein sequence ID" value="HIR47048.1"/>
    <property type="molecule type" value="Genomic_DNA"/>
</dbReference>
<dbReference type="Pfam" id="PF00248">
    <property type="entry name" value="Aldo_ket_red"/>
    <property type="match status" value="1"/>
</dbReference>
<dbReference type="Gene3D" id="3.20.20.100">
    <property type="entry name" value="NADP-dependent oxidoreductase domain"/>
    <property type="match status" value="1"/>
</dbReference>
<proteinExistence type="predicted"/>
<dbReference type="Proteomes" id="UP000824242">
    <property type="component" value="Unassembled WGS sequence"/>
</dbReference>
<sequence length="323" mass="35623">MMEKRLPGVPLPVSPVSLGTAQFGDSLGEKEACELLDVYTDRGGNLLDTANCYGRWLPHGENVSEQILGRWLKQHGNRNHLVISTKGGHPPFDAMTASRLHEKELRYDLESSLRSLGTDHVDLYWLHRDDPTLPVEELLGLLEQFRGEGKLLSYGVSNWTTERVREAAEAAAAHGYDGFCGVQNQWSLARADHEKLADRTLVCMDQPLYDLLKEHPDTLCTMAFSAMGKGYFTKAAAGTLRDGALREYRCALNDRRLAALRQLSEARGVSIAALVLVWMAGKPFPAVPIAAVSGMRQLLELTEALDCSLSADEVALLDAGEEY</sequence>
<dbReference type="CDD" id="cd19082">
    <property type="entry name" value="AKR_AKR10A1_2"/>
    <property type="match status" value="1"/>
</dbReference>
<dbReference type="PANTHER" id="PTHR43364">
    <property type="entry name" value="NADH-SPECIFIC METHYLGLYOXAL REDUCTASE-RELATED"/>
    <property type="match status" value="1"/>
</dbReference>
<dbReference type="SUPFAM" id="SSF51430">
    <property type="entry name" value="NAD(P)-linked oxidoreductase"/>
    <property type="match status" value="1"/>
</dbReference>
<name>A0A9D1AP68_9FIRM</name>
<reference evidence="2" key="1">
    <citation type="submission" date="2020-10" db="EMBL/GenBank/DDBJ databases">
        <authorList>
            <person name="Gilroy R."/>
        </authorList>
    </citation>
    <scope>NUCLEOTIDE SEQUENCE</scope>
    <source>
        <strain evidence="2">ChiSxjej1B13-7958</strain>
    </source>
</reference>
<feature type="domain" description="NADP-dependent oxidoreductase" evidence="1">
    <location>
        <begin position="16"/>
        <end position="319"/>
    </location>
</feature>